<evidence type="ECO:0000313" key="1">
    <source>
        <dbReference type="EMBL" id="KJL37073.1"/>
    </source>
</evidence>
<dbReference type="CDD" id="cd00085">
    <property type="entry name" value="HNHc"/>
    <property type="match status" value="1"/>
</dbReference>
<dbReference type="InterPro" id="IPR003615">
    <property type="entry name" value="HNH_nuc"/>
</dbReference>
<dbReference type="STRING" id="400772.RR49_01185"/>
<dbReference type="RefSeq" id="WP_048809172.1">
    <property type="nucleotide sequence ID" value="NZ_JYIY01000069.1"/>
</dbReference>
<name>A0A0F0LVB6_9MICO</name>
<proteinExistence type="predicted"/>
<dbReference type="AlphaFoldDB" id="A0A0F0LVB6"/>
<dbReference type="Gene3D" id="1.10.30.50">
    <property type="match status" value="1"/>
</dbReference>
<dbReference type="PATRIC" id="fig|400772.4.peg.1208"/>
<dbReference type="EMBL" id="JYIY01000069">
    <property type="protein sequence ID" value="KJL37073.1"/>
    <property type="molecule type" value="Genomic_DNA"/>
</dbReference>
<evidence type="ECO:0000313" key="2">
    <source>
        <dbReference type="Proteomes" id="UP000033451"/>
    </source>
</evidence>
<sequence>MSTPHPPVDVKRAVIRRDGEYCLLALSRCQGEATTTDHRANRGMGGSRVLNDPVNLIAACALCNGDKADAPALVLLELELRGLWVRPAATHEKTLARARETPVEALDGTRWFLLSESERISVEEAMGAR</sequence>
<organism evidence="1 2">
    <name type="scientific">Microbacterium ginsengisoli</name>
    <dbReference type="NCBI Taxonomy" id="400772"/>
    <lineage>
        <taxon>Bacteria</taxon>
        <taxon>Bacillati</taxon>
        <taxon>Actinomycetota</taxon>
        <taxon>Actinomycetes</taxon>
        <taxon>Micrococcales</taxon>
        <taxon>Microbacteriaceae</taxon>
        <taxon>Microbacterium</taxon>
    </lineage>
</organism>
<keyword evidence="2" id="KW-1185">Reference proteome</keyword>
<dbReference type="Proteomes" id="UP000033451">
    <property type="component" value="Unassembled WGS sequence"/>
</dbReference>
<protein>
    <recommendedName>
        <fullName evidence="3">HNH endonuclease</fullName>
    </recommendedName>
</protein>
<evidence type="ECO:0008006" key="3">
    <source>
        <dbReference type="Google" id="ProtNLM"/>
    </source>
</evidence>
<reference evidence="1 2" key="1">
    <citation type="submission" date="2015-02" db="EMBL/GenBank/DDBJ databases">
        <title>Draft genome sequences of ten Microbacterium spp. with emphasis on heavy metal contaminated environments.</title>
        <authorList>
            <person name="Corretto E."/>
        </authorList>
    </citation>
    <scope>NUCLEOTIDE SEQUENCE [LARGE SCALE GENOMIC DNA]</scope>
    <source>
        <strain evidence="1 2">DSM 18659</strain>
    </source>
</reference>
<accession>A0A0F0LVB6</accession>
<gene>
    <name evidence="1" type="ORF">RR49_01185</name>
</gene>
<comment type="caution">
    <text evidence="1">The sequence shown here is derived from an EMBL/GenBank/DDBJ whole genome shotgun (WGS) entry which is preliminary data.</text>
</comment>